<dbReference type="SMART" id="SM00974">
    <property type="entry name" value="T5orf172"/>
    <property type="match status" value="1"/>
</dbReference>
<feature type="region of interest" description="Disordered" evidence="1">
    <location>
        <begin position="520"/>
        <end position="549"/>
    </location>
</feature>
<dbReference type="InterPro" id="IPR018306">
    <property type="entry name" value="Phage_T5_Orf172_DNA-bd"/>
</dbReference>
<protein>
    <submittedName>
        <fullName evidence="3">GIY-YIG nuclease family protein</fullName>
    </submittedName>
</protein>
<organism evidence="3 4">
    <name type="scientific">Streptomyces reniochalinae</name>
    <dbReference type="NCBI Taxonomy" id="2250578"/>
    <lineage>
        <taxon>Bacteria</taxon>
        <taxon>Bacillati</taxon>
        <taxon>Actinomycetota</taxon>
        <taxon>Actinomycetes</taxon>
        <taxon>Kitasatosporales</taxon>
        <taxon>Streptomycetaceae</taxon>
        <taxon>Streptomyces</taxon>
    </lineage>
</organism>
<dbReference type="Pfam" id="PF13455">
    <property type="entry name" value="MUG113"/>
    <property type="match status" value="1"/>
</dbReference>
<feature type="region of interest" description="Disordered" evidence="1">
    <location>
        <begin position="824"/>
        <end position="864"/>
    </location>
</feature>
<name>A0A367E671_9ACTN</name>
<feature type="domain" description="Bacteriophage T5 Orf172 DNA-binding" evidence="2">
    <location>
        <begin position="560"/>
        <end position="639"/>
    </location>
</feature>
<comment type="caution">
    <text evidence="3">The sequence shown here is derived from an EMBL/GenBank/DDBJ whole genome shotgun (WGS) entry which is preliminary data.</text>
</comment>
<evidence type="ECO:0000256" key="1">
    <source>
        <dbReference type="SAM" id="MobiDB-lite"/>
    </source>
</evidence>
<dbReference type="EMBL" id="QOIM01000055">
    <property type="protein sequence ID" value="RCG13483.1"/>
    <property type="molecule type" value="Genomic_DNA"/>
</dbReference>
<feature type="compositionally biased region" description="Basic residues" evidence="1">
    <location>
        <begin position="854"/>
        <end position="864"/>
    </location>
</feature>
<keyword evidence="4" id="KW-1185">Reference proteome</keyword>
<accession>A0A367E671</accession>
<evidence type="ECO:0000313" key="3">
    <source>
        <dbReference type="EMBL" id="RCG13483.1"/>
    </source>
</evidence>
<sequence length="864" mass="96140">MPSATGLTDLREQWIQKICTGIATAVGRHALMDPARIVGEPSDLDLLRALLVLRIAVLDARGRSTAHIIGLLARHPVFAEPKPDTEQLASLVKHVRWHVENDGLMGSVLLFGLGLRAEDPESAYALLLDHWFRRRSRVTTIAKTVRELTRHWGMETSRAAEAMAPRSLRPLEVCSETIWSRLEAEPDTRVQHVAALALIRAGNEAQKLWTKGFPALGVRHLRELGTRVAGCTAASGSLREAIRDSRPNHSLRPVFTRALDVVDEQLEVLSEAIGCLSATERDLLRTRTQKERFQDACILTFLNCSLHFRESYRIGSCVPDAQALHGTYGPLPWWNVIVRTEKETEAARAALSEGVLPLGFERDPGHASRLLLICRKPRTESLGIRAHFVFDLDNPAHACELLLMAKRSGVPIDVYAESHNEPDEWDIESTHLGTLYAPIGPELASLVTEVASAALTRALPGAHDCDYDEHEGIEPLSEALRRLAPARVQHFSSGRHITASSYRDLKGGVVALSAHPPVELSGFSRGTKRGQQSGHSRETRTRTPMPPPRATGFVYVQRNPAFPDMLKIGYSARLAEDRAKDLYGTSVPFPYEVLFRALSSRPEDVERAVHRLLTAQRVSADREFFRVTLDVAIEAIRHCQGESTGITSWEPIPAIHRLREGDRVVLPLRAGQLFALTAYPHLLSSSAEVLDFWQAHGDGDLLEIHATRAPGHVAGISDNDLGAYEDPVPFLNREKSARNGMLLGRERLVAGDRLIWFSDEEGPTGARGVVFEADAFCQVTYRTSVLRRGPLGIPLVLNYRDRDVPEAMGLLIRDVVALDRPRTWAPRNPQEEDGWAVAATDPQPPEHWLPQLERRRKNVRRDRP</sequence>
<dbReference type="Proteomes" id="UP000253507">
    <property type="component" value="Unassembled WGS sequence"/>
</dbReference>
<proteinExistence type="predicted"/>
<dbReference type="AlphaFoldDB" id="A0A367E671"/>
<reference evidence="3 4" key="1">
    <citation type="submission" date="2018-06" db="EMBL/GenBank/DDBJ databases">
        <title>Streptomyces reniochalinae sp. nov. and Streptomyces diacarnus sp. nov. from marine sponges.</title>
        <authorList>
            <person name="Li L."/>
        </authorList>
    </citation>
    <scope>NUCLEOTIDE SEQUENCE [LARGE SCALE GENOMIC DNA]</scope>
    <source>
        <strain evidence="3 4">LHW50302</strain>
    </source>
</reference>
<gene>
    <name evidence="3" type="ORF">DQ392_32565</name>
</gene>
<evidence type="ECO:0000313" key="4">
    <source>
        <dbReference type="Proteomes" id="UP000253507"/>
    </source>
</evidence>
<evidence type="ECO:0000259" key="2">
    <source>
        <dbReference type="SMART" id="SM00974"/>
    </source>
</evidence>